<reference evidence="3" key="1">
    <citation type="submission" date="2019-09" db="EMBL/GenBank/DDBJ databases">
        <authorList>
            <person name="Zhang L."/>
        </authorList>
    </citation>
    <scope>NUCLEOTIDE SEQUENCE</scope>
</reference>
<dbReference type="Gramene" id="NC3G0197480.1">
    <property type="protein sequence ID" value="NC3G0197480.1:cds"/>
    <property type="gene ID" value="NC3G0197480"/>
</dbReference>
<evidence type="ECO:0000259" key="2">
    <source>
        <dbReference type="PROSITE" id="PS50174"/>
    </source>
</evidence>
<dbReference type="GO" id="GO:0003676">
    <property type="term" value="F:nucleic acid binding"/>
    <property type="evidence" value="ECO:0007669"/>
    <property type="project" value="InterPro"/>
</dbReference>
<dbReference type="Gene3D" id="2.40.70.10">
    <property type="entry name" value="Acid Proteases"/>
    <property type="match status" value="1"/>
</dbReference>
<dbReference type="PROSITE" id="PS50174">
    <property type="entry name" value="G_PATCH"/>
    <property type="match status" value="1"/>
</dbReference>
<feature type="compositionally biased region" description="Polar residues" evidence="1">
    <location>
        <begin position="1"/>
        <end position="20"/>
    </location>
</feature>
<feature type="region of interest" description="Disordered" evidence="1">
    <location>
        <begin position="54"/>
        <end position="195"/>
    </location>
</feature>
<feature type="compositionally biased region" description="Basic residues" evidence="1">
    <location>
        <begin position="105"/>
        <end position="116"/>
    </location>
</feature>
<organism evidence="3">
    <name type="scientific">Nymphaea colorata</name>
    <name type="common">pocket water lily</name>
    <dbReference type="NCBI Taxonomy" id="210225"/>
    <lineage>
        <taxon>Eukaryota</taxon>
        <taxon>Viridiplantae</taxon>
        <taxon>Streptophyta</taxon>
        <taxon>Embryophyta</taxon>
        <taxon>Tracheophyta</taxon>
        <taxon>Spermatophyta</taxon>
        <taxon>Magnoliopsida</taxon>
        <taxon>Nymphaeales</taxon>
        <taxon>Nymphaeaceae</taxon>
        <taxon>Nymphaea</taxon>
    </lineage>
</organism>
<dbReference type="InterPro" id="IPR000467">
    <property type="entry name" value="G_patch_dom"/>
</dbReference>
<feature type="compositionally biased region" description="Basic residues" evidence="1">
    <location>
        <begin position="140"/>
        <end position="154"/>
    </location>
</feature>
<dbReference type="PANTHER" id="PTHR33240:SF15">
    <property type="entry name" value="GAG-PRO-LIKE PROTEIN"/>
    <property type="match status" value="1"/>
</dbReference>
<dbReference type="CDD" id="cd00303">
    <property type="entry name" value="retropepsin_like"/>
    <property type="match status" value="1"/>
</dbReference>
<protein>
    <recommendedName>
        <fullName evidence="2">G-patch domain-containing protein</fullName>
    </recommendedName>
</protein>
<accession>A0A5K1BBL9</accession>
<proteinExistence type="predicted"/>
<evidence type="ECO:0000256" key="1">
    <source>
        <dbReference type="SAM" id="MobiDB-lite"/>
    </source>
</evidence>
<dbReference type="EMBL" id="LR721781">
    <property type="protein sequence ID" value="VVW11962.1"/>
    <property type="molecule type" value="Genomic_DNA"/>
</dbReference>
<sequence length="921" mass="105878">MVETRSQAKQTPQNEASSSEFCPETLGLPAIEPEAYYMFRLFMERFMKEQEEQKALMVTPETNNEKTAKQKRKKKNKSFVENQDEDHLSSDSTTSKEEKPELSSLKKKQTTKKNKKGKDVMIENSSPSPITTESSEEKPKRKRKPTKKVKKTKKYITSSSSDSESSEEKVKEIKGKKKKTRPELVESSDDESPTKRRFYEMEKRMNNLELRGKGKRSYSCEDYYLGIEGDEDVKGLPREFIRYDGTTCPHVHLSTFFNDCYKILTNNRALFRYFPRSLEGIAAQWYKENINPIELKEFDKLINMFVERFEQNAPMAPTLSTICSLRQKQGEKAREFIQKWRMQCNKMKEPISETQALSLIRKNLAQPLKSLIRNAPIKTFAELIEQANSIEEGIEEGDFDGIIAPKYKEDGKKGGRTQLPAQFIVNAGIRKDHDNNYKHDKRVSFKKNTQFLKGDDERKNKHPDWSYDRKFTPLSQSREKILEYLLAKGTIVLPKVSEPPKMMGGNKEKLCKFHRTPGHDTEDCFVLKNIIQDFINKDLKICDDSTPEILRNPFPDHGKTVVAMITTVTPLPYHPQEHIRPYIGSSSHKIMVVDQGKEPLDFIAMMKGRIESLPKKLPMIPKTFILQGDESSNDSSDEDPCYLDVLPLEERMDEGDSIQASKNQSITFSEKNLSKWGYFHEDTLYIIVQVNGMTVPHVLIDGGSGLNICPDLTAKTLGFHENEYRSDNTKIYGYDGRGMNSKGTLDMNVIIENTSHCIVFHVVDVPPSYNLLLGRPWIHQVRAIPSTLHQCLKWNFGPLVITVRAEDPVKRLMQPMLPRPIDPVDVPSIRTTKDRPLEKWMQNMEIEEPSGNSYAISSNRASYQEHLLYVHFMKNPKGFQLLLKGGYRPFTGLEKNEDGILQPISISFQMNMRGLGYHEGI</sequence>
<dbReference type="InterPro" id="IPR045358">
    <property type="entry name" value="Ty3_capsid"/>
</dbReference>
<dbReference type="AlphaFoldDB" id="A0A5K1BBL9"/>
<feature type="compositionally biased region" description="Basic and acidic residues" evidence="1">
    <location>
        <begin position="85"/>
        <end position="101"/>
    </location>
</feature>
<dbReference type="PANTHER" id="PTHR33240">
    <property type="entry name" value="OS08G0508500 PROTEIN"/>
    <property type="match status" value="1"/>
</dbReference>
<feature type="domain" description="G-patch" evidence="2">
    <location>
        <begin position="874"/>
        <end position="920"/>
    </location>
</feature>
<evidence type="ECO:0000313" key="3">
    <source>
        <dbReference type="EMBL" id="VVW11962.1"/>
    </source>
</evidence>
<name>A0A5K1BBL9_9MAGN</name>
<dbReference type="Pfam" id="PF01585">
    <property type="entry name" value="G-patch"/>
    <property type="match status" value="1"/>
</dbReference>
<feature type="region of interest" description="Disordered" evidence="1">
    <location>
        <begin position="1"/>
        <end position="25"/>
    </location>
</feature>
<dbReference type="Pfam" id="PF19259">
    <property type="entry name" value="Ty3_capsid"/>
    <property type="match status" value="1"/>
</dbReference>
<dbReference type="SUPFAM" id="SSF50630">
    <property type="entry name" value="Acid proteases"/>
    <property type="match status" value="1"/>
</dbReference>
<dbReference type="SMART" id="SM00443">
    <property type="entry name" value="G_patch"/>
    <property type="match status" value="1"/>
</dbReference>
<gene>
    <name evidence="3" type="ORF">NYM_LOCUS14545</name>
</gene>
<feature type="compositionally biased region" description="Low complexity" evidence="1">
    <location>
        <begin position="123"/>
        <end position="133"/>
    </location>
</feature>
<dbReference type="InterPro" id="IPR021109">
    <property type="entry name" value="Peptidase_aspartic_dom_sf"/>
</dbReference>